<accession>A0A921K0Q9</accession>
<dbReference type="Proteomes" id="UP000707535">
    <property type="component" value="Unassembled WGS sequence"/>
</dbReference>
<sequence length="29" mass="3436">MTWVGSNRQKFTPAQNLIYTRRRAELAAR</sequence>
<evidence type="ECO:0000313" key="1">
    <source>
        <dbReference type="EMBL" id="HJE97222.1"/>
    </source>
</evidence>
<reference evidence="1" key="1">
    <citation type="journal article" date="2021" name="PeerJ">
        <title>Extensive microbial diversity within the chicken gut microbiome revealed by metagenomics and culture.</title>
        <authorList>
            <person name="Gilroy R."/>
            <person name="Ravi A."/>
            <person name="Getino M."/>
            <person name="Pursley I."/>
            <person name="Horton D.L."/>
            <person name="Alikhan N.F."/>
            <person name="Baker D."/>
            <person name="Gharbi K."/>
            <person name="Hall N."/>
            <person name="Watson M."/>
            <person name="Adriaenssens E.M."/>
            <person name="Foster-Nyarko E."/>
            <person name="Jarju S."/>
            <person name="Secka A."/>
            <person name="Antonio M."/>
            <person name="Oren A."/>
            <person name="Chaudhuri R.R."/>
            <person name="La Ragione R."/>
            <person name="Hildebrand F."/>
            <person name="Pallen M.J."/>
        </authorList>
    </citation>
    <scope>NUCLEOTIDE SEQUENCE</scope>
    <source>
        <strain evidence="1">CHK174-6876</strain>
    </source>
</reference>
<protein>
    <submittedName>
        <fullName evidence="1">Uncharacterized protein</fullName>
    </submittedName>
</protein>
<evidence type="ECO:0000313" key="2">
    <source>
        <dbReference type="Proteomes" id="UP000707535"/>
    </source>
</evidence>
<dbReference type="InterPro" id="IPR010006">
    <property type="entry name" value="Phage_P4_Psu"/>
</dbReference>
<dbReference type="Gene3D" id="1.20.58.1090">
    <property type="entry name" value="Phage polarity suppression protein monomer"/>
    <property type="match status" value="1"/>
</dbReference>
<dbReference type="Pfam" id="PF07455">
    <property type="entry name" value="Psu"/>
    <property type="match status" value="1"/>
</dbReference>
<gene>
    <name evidence="1" type="ORF">K8V00_06340</name>
</gene>
<dbReference type="EMBL" id="DYXG01000061">
    <property type="protein sequence ID" value="HJE97222.1"/>
    <property type="molecule type" value="Genomic_DNA"/>
</dbReference>
<dbReference type="AlphaFoldDB" id="A0A921K0Q9"/>
<proteinExistence type="predicted"/>
<comment type="caution">
    <text evidence="1">The sequence shown here is derived from an EMBL/GenBank/DDBJ whole genome shotgun (WGS) entry which is preliminary data.</text>
</comment>
<reference evidence="1" key="2">
    <citation type="submission" date="2021-09" db="EMBL/GenBank/DDBJ databases">
        <authorList>
            <person name="Gilroy R."/>
        </authorList>
    </citation>
    <scope>NUCLEOTIDE SEQUENCE</scope>
    <source>
        <strain evidence="1">CHK174-6876</strain>
    </source>
</reference>
<name>A0A921K0Q9_9LACO</name>
<organism evidence="1 2">
    <name type="scientific">Ligilactobacillus acidipiscis</name>
    <dbReference type="NCBI Taxonomy" id="89059"/>
    <lineage>
        <taxon>Bacteria</taxon>
        <taxon>Bacillati</taxon>
        <taxon>Bacillota</taxon>
        <taxon>Bacilli</taxon>
        <taxon>Lactobacillales</taxon>
        <taxon>Lactobacillaceae</taxon>
        <taxon>Ligilactobacillus</taxon>
    </lineage>
</organism>